<keyword evidence="1" id="KW-0812">Transmembrane</keyword>
<accession>A0A8J6FN37</accession>
<name>A0A8J6FN37_ELECQ</name>
<feature type="transmembrane region" description="Helical" evidence="1">
    <location>
        <begin position="6"/>
        <end position="32"/>
    </location>
</feature>
<feature type="transmembrane region" description="Helical" evidence="1">
    <location>
        <begin position="53"/>
        <end position="81"/>
    </location>
</feature>
<evidence type="ECO:0000313" key="3">
    <source>
        <dbReference type="Proteomes" id="UP000770717"/>
    </source>
</evidence>
<sequence>MVCSVFWVFASSSVSLWVLSVICDSAEFMDLCRVSSLLSNSGRSIFETSRATIVACAISVRLSVGVSVACGDCVSIASMLWSGALGARGGVFFRGDVCCWVFLPSFSLMFLMGLFFCFPPVFVLSASGWRVALVEVPTVRSFRYLSMFWFFHSQLLCGFCARTSSLFIYFLFPFFPNLFCFVAVFSFVDVAFPLITILSFLVV</sequence>
<dbReference type="Proteomes" id="UP000770717">
    <property type="component" value="Unassembled WGS sequence"/>
</dbReference>
<keyword evidence="3" id="KW-1185">Reference proteome</keyword>
<reference evidence="2" key="1">
    <citation type="thesis" date="2020" institute="ProQuest LLC" country="789 East Eisenhower Parkway, Ann Arbor, MI, USA">
        <title>Comparative Genomics and Chromosome Evolution.</title>
        <authorList>
            <person name="Mudd A.B."/>
        </authorList>
    </citation>
    <scope>NUCLEOTIDE SEQUENCE</scope>
    <source>
        <strain evidence="2">HN-11 Male</strain>
        <tissue evidence="2">Kidney and liver</tissue>
    </source>
</reference>
<keyword evidence="1" id="KW-0472">Membrane</keyword>
<evidence type="ECO:0000313" key="2">
    <source>
        <dbReference type="EMBL" id="KAG9490871.1"/>
    </source>
</evidence>
<evidence type="ECO:0000256" key="1">
    <source>
        <dbReference type="SAM" id="Phobius"/>
    </source>
</evidence>
<feature type="transmembrane region" description="Helical" evidence="1">
    <location>
        <begin position="147"/>
        <end position="172"/>
    </location>
</feature>
<keyword evidence="1" id="KW-1133">Transmembrane helix</keyword>
<comment type="caution">
    <text evidence="2">The sequence shown here is derived from an EMBL/GenBank/DDBJ whole genome shotgun (WGS) entry which is preliminary data.</text>
</comment>
<protein>
    <submittedName>
        <fullName evidence="2">Uncharacterized protein</fullName>
    </submittedName>
</protein>
<proteinExistence type="predicted"/>
<dbReference type="AlphaFoldDB" id="A0A8J6FN37"/>
<feature type="transmembrane region" description="Helical" evidence="1">
    <location>
        <begin position="178"/>
        <end position="202"/>
    </location>
</feature>
<feature type="transmembrane region" description="Helical" evidence="1">
    <location>
        <begin position="101"/>
        <end position="126"/>
    </location>
</feature>
<dbReference type="EMBL" id="WNTK01000002">
    <property type="protein sequence ID" value="KAG9490871.1"/>
    <property type="molecule type" value="Genomic_DNA"/>
</dbReference>
<organism evidence="2 3">
    <name type="scientific">Eleutherodactylus coqui</name>
    <name type="common">Puerto Rican coqui</name>
    <dbReference type="NCBI Taxonomy" id="57060"/>
    <lineage>
        <taxon>Eukaryota</taxon>
        <taxon>Metazoa</taxon>
        <taxon>Chordata</taxon>
        <taxon>Craniata</taxon>
        <taxon>Vertebrata</taxon>
        <taxon>Euteleostomi</taxon>
        <taxon>Amphibia</taxon>
        <taxon>Batrachia</taxon>
        <taxon>Anura</taxon>
        <taxon>Neobatrachia</taxon>
        <taxon>Hyloidea</taxon>
        <taxon>Eleutherodactylidae</taxon>
        <taxon>Eleutherodactylinae</taxon>
        <taxon>Eleutherodactylus</taxon>
        <taxon>Eleutherodactylus</taxon>
    </lineage>
</organism>
<gene>
    <name evidence="2" type="ORF">GDO78_006287</name>
</gene>